<dbReference type="AlphaFoldDB" id="A0A426FTG4"/>
<dbReference type="InterPro" id="IPR003594">
    <property type="entry name" value="HATPase_dom"/>
</dbReference>
<dbReference type="NCBIfam" id="NF012163">
    <property type="entry name" value="BaeS_SmeS"/>
    <property type="match status" value="1"/>
</dbReference>
<evidence type="ECO:0000256" key="7">
    <source>
        <dbReference type="ARBA" id="ARBA00022777"/>
    </source>
</evidence>
<dbReference type="InterPro" id="IPR036097">
    <property type="entry name" value="HisK_dim/P_sf"/>
</dbReference>
<evidence type="ECO:0000256" key="8">
    <source>
        <dbReference type="ARBA" id="ARBA00022989"/>
    </source>
</evidence>
<keyword evidence="8 12" id="KW-1133">Transmembrane helix</keyword>
<dbReference type="InterPro" id="IPR036890">
    <property type="entry name" value="HATPase_C_sf"/>
</dbReference>
<evidence type="ECO:0000256" key="6">
    <source>
        <dbReference type="ARBA" id="ARBA00022692"/>
    </source>
</evidence>
<dbReference type="Gene3D" id="1.10.287.130">
    <property type="match status" value="1"/>
</dbReference>
<dbReference type="Gene3D" id="3.30.565.10">
    <property type="entry name" value="Histidine kinase-like ATPase, C-terminal domain"/>
    <property type="match status" value="1"/>
</dbReference>
<comment type="caution">
    <text evidence="15">The sequence shown here is derived from an EMBL/GenBank/DDBJ whole genome shotgun (WGS) entry which is preliminary data.</text>
</comment>
<evidence type="ECO:0000256" key="10">
    <source>
        <dbReference type="ARBA" id="ARBA00023136"/>
    </source>
</evidence>
<keyword evidence="9" id="KW-0902">Two-component regulatory system</keyword>
<dbReference type="SUPFAM" id="SSF158472">
    <property type="entry name" value="HAMP domain-like"/>
    <property type="match status" value="1"/>
</dbReference>
<comment type="subcellular location">
    <subcellularLocation>
        <location evidence="2">Cell inner membrane</location>
        <topology evidence="2">Multi-pass membrane protein</topology>
    </subcellularLocation>
</comment>
<dbReference type="InterPro" id="IPR005467">
    <property type="entry name" value="His_kinase_dom"/>
</dbReference>
<gene>
    <name evidence="15" type="primary">baeS</name>
    <name evidence="15" type="ORF">EHV23_07610</name>
</gene>
<keyword evidence="6 12" id="KW-0812">Transmembrane</keyword>
<evidence type="ECO:0000256" key="4">
    <source>
        <dbReference type="ARBA" id="ARBA00022553"/>
    </source>
</evidence>
<dbReference type="FunFam" id="3.30.565.10:FF:000006">
    <property type="entry name" value="Sensor histidine kinase WalK"/>
    <property type="match status" value="1"/>
</dbReference>
<organism evidence="15 16">
    <name type="scientific">Lautropia dentalis</name>
    <dbReference type="NCBI Taxonomy" id="2490857"/>
    <lineage>
        <taxon>Bacteria</taxon>
        <taxon>Pseudomonadati</taxon>
        <taxon>Pseudomonadota</taxon>
        <taxon>Betaproteobacteria</taxon>
        <taxon>Burkholderiales</taxon>
        <taxon>Burkholderiaceae</taxon>
        <taxon>Lautropia</taxon>
    </lineage>
</organism>
<dbReference type="PANTHER" id="PTHR45436:SF5">
    <property type="entry name" value="SENSOR HISTIDINE KINASE TRCS"/>
    <property type="match status" value="1"/>
</dbReference>
<feature type="domain" description="HAMP" evidence="14">
    <location>
        <begin position="296"/>
        <end position="348"/>
    </location>
</feature>
<feature type="domain" description="Histidine kinase" evidence="13">
    <location>
        <begin position="356"/>
        <end position="571"/>
    </location>
</feature>
<evidence type="ECO:0000256" key="3">
    <source>
        <dbReference type="ARBA" id="ARBA00012438"/>
    </source>
</evidence>
<keyword evidence="5" id="KW-0808">Transferase</keyword>
<dbReference type="SMART" id="SM00387">
    <property type="entry name" value="HATPase_c"/>
    <property type="match status" value="1"/>
</dbReference>
<reference evidence="15 16" key="1">
    <citation type="submission" date="2018-11" db="EMBL/GenBank/DDBJ databases">
        <title>Genome sequencing of Lautropia sp. KCOM 2505 (= ChDC F240).</title>
        <authorList>
            <person name="Kook J.-K."/>
            <person name="Park S.-N."/>
            <person name="Lim Y.K."/>
        </authorList>
    </citation>
    <scope>NUCLEOTIDE SEQUENCE [LARGE SCALE GENOMIC DNA]</scope>
    <source>
        <strain evidence="15 16">KCOM 2505</strain>
    </source>
</reference>
<dbReference type="PRINTS" id="PR00344">
    <property type="entry name" value="BCTRLSENSOR"/>
</dbReference>
<evidence type="ECO:0000313" key="16">
    <source>
        <dbReference type="Proteomes" id="UP000270261"/>
    </source>
</evidence>
<feature type="transmembrane region" description="Helical" evidence="12">
    <location>
        <begin position="277"/>
        <end position="294"/>
    </location>
</feature>
<keyword evidence="10 12" id="KW-0472">Membrane</keyword>
<feature type="region of interest" description="Disordered" evidence="11">
    <location>
        <begin position="101"/>
        <end position="181"/>
    </location>
</feature>
<dbReference type="Pfam" id="PF00512">
    <property type="entry name" value="HisKA"/>
    <property type="match status" value="1"/>
</dbReference>
<evidence type="ECO:0000256" key="12">
    <source>
        <dbReference type="SAM" id="Phobius"/>
    </source>
</evidence>
<comment type="catalytic activity">
    <reaction evidence="1">
        <text>ATP + protein L-histidine = ADP + protein N-phospho-L-histidine.</text>
        <dbReference type="EC" id="2.7.13.3"/>
    </reaction>
</comment>
<dbReference type="SUPFAM" id="SSF55874">
    <property type="entry name" value="ATPase domain of HSP90 chaperone/DNA topoisomerase II/histidine kinase"/>
    <property type="match status" value="1"/>
</dbReference>
<dbReference type="Proteomes" id="UP000270261">
    <property type="component" value="Unassembled WGS sequence"/>
</dbReference>
<evidence type="ECO:0000256" key="5">
    <source>
        <dbReference type="ARBA" id="ARBA00022679"/>
    </source>
</evidence>
<dbReference type="SUPFAM" id="SSF47384">
    <property type="entry name" value="Homodimeric domain of signal transducing histidine kinase"/>
    <property type="match status" value="1"/>
</dbReference>
<dbReference type="PANTHER" id="PTHR45436">
    <property type="entry name" value="SENSOR HISTIDINE KINASE YKOH"/>
    <property type="match status" value="1"/>
</dbReference>
<dbReference type="GO" id="GO:0005886">
    <property type="term" value="C:plasma membrane"/>
    <property type="evidence" value="ECO:0007669"/>
    <property type="project" value="UniProtKB-SubCell"/>
</dbReference>
<dbReference type="GO" id="GO:0000155">
    <property type="term" value="F:phosphorelay sensor kinase activity"/>
    <property type="evidence" value="ECO:0007669"/>
    <property type="project" value="InterPro"/>
</dbReference>
<dbReference type="CDD" id="cd00082">
    <property type="entry name" value="HisKA"/>
    <property type="match status" value="1"/>
</dbReference>
<proteinExistence type="predicted"/>
<dbReference type="InterPro" id="IPR004358">
    <property type="entry name" value="Sig_transdc_His_kin-like_C"/>
</dbReference>
<accession>A0A426FTG4</accession>
<dbReference type="CDD" id="cd06225">
    <property type="entry name" value="HAMP"/>
    <property type="match status" value="1"/>
</dbReference>
<name>A0A426FTG4_9BURK</name>
<dbReference type="PROSITE" id="PS50885">
    <property type="entry name" value="HAMP"/>
    <property type="match status" value="1"/>
</dbReference>
<dbReference type="EC" id="2.7.13.3" evidence="3"/>
<dbReference type="InterPro" id="IPR003660">
    <property type="entry name" value="HAMP_dom"/>
</dbReference>
<keyword evidence="16" id="KW-1185">Reference proteome</keyword>
<dbReference type="SMART" id="SM00304">
    <property type="entry name" value="HAMP"/>
    <property type="match status" value="1"/>
</dbReference>
<sequence length="571" mass="61039">MISPTRSLPRPVPMKPSIPTRLFLAVLSACAVVLAVNGVAERFSFERVFLQYLNEQGMQRMQQLATVVAGEYRSHGSWDFMRADPDEWFWNRILPQLVEHVSPPGTTAVPAGHASSRPEAPAMGASTTRGADTPTAGGTDAPMTKGMDAPAADVASASTKGAEDVPAAGGTKASAAGVTKAPAVEATDAPATGGPYGPEDAPEPPLSDLAGVMLRMALMDTQGRLLMGNPAAATPRGVRLPVRVDGQTVGWLSMLPLEKAVERSDVRFYEAQQRARWLNIAASIAVAALLAWLLSRALLSRLKVLAGGIRRLARGDYDSRLPAGSDDELGRLRDDVNHLAQVLERTEESRRDFMADISHELRTPLAVLRAELEAMQDGIRPLTPEGLQAVQGPVQQLGKLVEDLHELSMAQAEVSYQHEPLDVGVVLAQALAGMASRLADAGLQLHQVLPASPLPVLGEARRLEQVFVNLLENAARYTDAGGQVRVVARTVSGRQVEIVVEDSAPGVPADRRVRLFERFYRVDSSRARARGGSGLGLAICQHIVQAHRGTITADDSPLGGLRITVTLPLQP</sequence>
<evidence type="ECO:0000313" key="15">
    <source>
        <dbReference type="EMBL" id="RRN45955.1"/>
    </source>
</evidence>
<dbReference type="Pfam" id="PF00672">
    <property type="entry name" value="HAMP"/>
    <property type="match status" value="1"/>
</dbReference>
<evidence type="ECO:0000256" key="9">
    <source>
        <dbReference type="ARBA" id="ARBA00023012"/>
    </source>
</evidence>
<keyword evidence="4" id="KW-0597">Phosphoprotein</keyword>
<protein>
    <recommendedName>
        <fullName evidence="3">histidine kinase</fullName>
        <ecNumber evidence="3">2.7.13.3</ecNumber>
    </recommendedName>
</protein>
<evidence type="ECO:0000256" key="11">
    <source>
        <dbReference type="SAM" id="MobiDB-lite"/>
    </source>
</evidence>
<evidence type="ECO:0000259" key="14">
    <source>
        <dbReference type="PROSITE" id="PS50885"/>
    </source>
</evidence>
<evidence type="ECO:0000256" key="1">
    <source>
        <dbReference type="ARBA" id="ARBA00000085"/>
    </source>
</evidence>
<dbReference type="SMART" id="SM00388">
    <property type="entry name" value="HisKA"/>
    <property type="match status" value="1"/>
</dbReference>
<dbReference type="Pfam" id="PF02518">
    <property type="entry name" value="HATPase_c"/>
    <property type="match status" value="1"/>
</dbReference>
<keyword evidence="7 15" id="KW-0418">Kinase</keyword>
<dbReference type="PROSITE" id="PS50109">
    <property type="entry name" value="HIS_KIN"/>
    <property type="match status" value="1"/>
</dbReference>
<dbReference type="InterPro" id="IPR003661">
    <property type="entry name" value="HisK_dim/P_dom"/>
</dbReference>
<evidence type="ECO:0000259" key="13">
    <source>
        <dbReference type="PROSITE" id="PS50109"/>
    </source>
</evidence>
<evidence type="ECO:0000256" key="2">
    <source>
        <dbReference type="ARBA" id="ARBA00004429"/>
    </source>
</evidence>
<dbReference type="Gene3D" id="6.10.340.10">
    <property type="match status" value="1"/>
</dbReference>
<dbReference type="InterPro" id="IPR050428">
    <property type="entry name" value="TCS_sensor_his_kinase"/>
</dbReference>
<dbReference type="EMBL" id="RRUE01000001">
    <property type="protein sequence ID" value="RRN45955.1"/>
    <property type="molecule type" value="Genomic_DNA"/>
</dbReference>